<evidence type="ECO:0000256" key="5">
    <source>
        <dbReference type="ARBA" id="ARBA00022970"/>
    </source>
</evidence>
<dbReference type="Proteomes" id="UP000692954">
    <property type="component" value="Unassembled WGS sequence"/>
</dbReference>
<keyword evidence="4 8" id="KW-0812">Transmembrane</keyword>
<feature type="transmembrane region" description="Helical" evidence="8">
    <location>
        <begin position="99"/>
        <end position="121"/>
    </location>
</feature>
<keyword evidence="7 8" id="KW-0472">Membrane</keyword>
<evidence type="ECO:0000256" key="7">
    <source>
        <dbReference type="ARBA" id="ARBA00023136"/>
    </source>
</evidence>
<reference evidence="10" key="1">
    <citation type="submission" date="2021-01" db="EMBL/GenBank/DDBJ databases">
        <authorList>
            <consortium name="Genoscope - CEA"/>
            <person name="William W."/>
        </authorList>
    </citation>
    <scope>NUCLEOTIDE SEQUENCE</scope>
</reference>
<evidence type="ECO:0000256" key="3">
    <source>
        <dbReference type="ARBA" id="ARBA00022448"/>
    </source>
</evidence>
<dbReference type="EMBL" id="CAJJDN010000019">
    <property type="protein sequence ID" value="CAD8064743.1"/>
    <property type="molecule type" value="Genomic_DNA"/>
</dbReference>
<evidence type="ECO:0000256" key="4">
    <source>
        <dbReference type="ARBA" id="ARBA00022692"/>
    </source>
</evidence>
<evidence type="ECO:0000259" key="9">
    <source>
        <dbReference type="Pfam" id="PF01490"/>
    </source>
</evidence>
<feature type="transmembrane region" description="Helical" evidence="8">
    <location>
        <begin position="411"/>
        <end position="431"/>
    </location>
</feature>
<proteinExistence type="inferred from homology"/>
<evidence type="ECO:0000256" key="2">
    <source>
        <dbReference type="ARBA" id="ARBA00008066"/>
    </source>
</evidence>
<keyword evidence="3" id="KW-0813">Transport</keyword>
<dbReference type="OrthoDB" id="292816at2759"/>
<feature type="transmembrane region" description="Helical" evidence="8">
    <location>
        <begin position="189"/>
        <end position="209"/>
    </location>
</feature>
<feature type="transmembrane region" description="Helical" evidence="8">
    <location>
        <begin position="477"/>
        <end position="503"/>
    </location>
</feature>
<feature type="transmembrane region" description="Helical" evidence="8">
    <location>
        <begin position="437"/>
        <end position="465"/>
    </location>
</feature>
<evidence type="ECO:0000256" key="8">
    <source>
        <dbReference type="SAM" id="Phobius"/>
    </source>
</evidence>
<dbReference type="PANTHER" id="PTHR22950:SF458">
    <property type="entry name" value="SODIUM-COUPLED NEUTRAL AMINO ACID TRANSPORTER 11-RELATED"/>
    <property type="match status" value="1"/>
</dbReference>
<feature type="transmembrane region" description="Helical" evidence="8">
    <location>
        <begin position="71"/>
        <end position="93"/>
    </location>
</feature>
<comment type="subcellular location">
    <subcellularLocation>
        <location evidence="1">Membrane</location>
        <topology evidence="1">Multi-pass membrane protein</topology>
    </subcellularLocation>
</comment>
<feature type="transmembrane region" description="Helical" evidence="8">
    <location>
        <begin position="144"/>
        <end position="169"/>
    </location>
</feature>
<dbReference type="Pfam" id="PF01490">
    <property type="entry name" value="Aa_trans"/>
    <property type="match status" value="1"/>
</dbReference>
<feature type="transmembrane region" description="Helical" evidence="8">
    <location>
        <begin position="297"/>
        <end position="319"/>
    </location>
</feature>
<evidence type="ECO:0000256" key="1">
    <source>
        <dbReference type="ARBA" id="ARBA00004141"/>
    </source>
</evidence>
<gene>
    <name evidence="10" type="ORF">PSON_ATCC_30995.1.T0190270</name>
</gene>
<sequence length="511" mass="57936">MQQNKPSQDAFDEVQGSYSMDDQFNVQEGYRNSTDEIPANQLSGDEALEKSFMQSTGQSSIWQKRGQKTSLPMTSVIVMKSMVGVGILGIPYVASNFGAILTIFILMIIFCVGILSSNLLLKSKNLSKRSNFSTIGFYIFKHKWIIIVVNIMIILSNLGVCLSELIIFGDTTSNLINFFTDRTTEDQPFYLKRPVFLAVISIILLPFLLVKSIEKLRFVSLFAILSISSFSCLVIYNFFRIEQSSHEFSWWIPDNFNINRALASMPTLILAFNWQFNLFPIFKGMAQPTDQNLIKSTILGFCQGSFLYLIVGLLGYATYGANIQPNFLLSINEKDVGAVLFVILNLSFVFSTTLTLPVIFFGGRNNFIQMIKQFTENKKVNIQAKKKLIDSQQTEQYYKDLLQFRKKSQAIRFYGISIGLFILLAIGAVFIQNLGTVYNLLGAIACNAIQLGLPTLFYVFLVSQVKKMKFRNKFNRIFYYFVCGLLGLSIILTFLCVTCEFIQPEKESNDD</sequence>
<organism evidence="10 11">
    <name type="scientific">Paramecium sonneborni</name>
    <dbReference type="NCBI Taxonomy" id="65129"/>
    <lineage>
        <taxon>Eukaryota</taxon>
        <taxon>Sar</taxon>
        <taxon>Alveolata</taxon>
        <taxon>Ciliophora</taxon>
        <taxon>Intramacronucleata</taxon>
        <taxon>Oligohymenophorea</taxon>
        <taxon>Peniculida</taxon>
        <taxon>Parameciidae</taxon>
        <taxon>Paramecium</taxon>
    </lineage>
</organism>
<feature type="transmembrane region" description="Helical" evidence="8">
    <location>
        <begin position="258"/>
        <end position="276"/>
    </location>
</feature>
<comment type="similarity">
    <text evidence="2">Belongs to the amino acid/polyamine transporter 2 family.</text>
</comment>
<evidence type="ECO:0000313" key="10">
    <source>
        <dbReference type="EMBL" id="CAD8064743.1"/>
    </source>
</evidence>
<accession>A0A8S1LGN8</accession>
<dbReference type="InterPro" id="IPR013057">
    <property type="entry name" value="AA_transpt_TM"/>
</dbReference>
<dbReference type="PANTHER" id="PTHR22950">
    <property type="entry name" value="AMINO ACID TRANSPORTER"/>
    <property type="match status" value="1"/>
</dbReference>
<dbReference type="GO" id="GO:0016020">
    <property type="term" value="C:membrane"/>
    <property type="evidence" value="ECO:0007669"/>
    <property type="project" value="UniProtKB-SubCell"/>
</dbReference>
<keyword evidence="6 8" id="KW-1133">Transmembrane helix</keyword>
<keyword evidence="11" id="KW-1185">Reference proteome</keyword>
<feature type="transmembrane region" description="Helical" evidence="8">
    <location>
        <begin position="216"/>
        <end position="238"/>
    </location>
</feature>
<name>A0A8S1LGN8_9CILI</name>
<keyword evidence="5" id="KW-0029">Amino-acid transport</keyword>
<comment type="caution">
    <text evidence="10">The sequence shown here is derived from an EMBL/GenBank/DDBJ whole genome shotgun (WGS) entry which is preliminary data.</text>
</comment>
<evidence type="ECO:0000313" key="11">
    <source>
        <dbReference type="Proteomes" id="UP000692954"/>
    </source>
</evidence>
<dbReference type="AlphaFoldDB" id="A0A8S1LGN8"/>
<feature type="transmembrane region" description="Helical" evidence="8">
    <location>
        <begin position="339"/>
        <end position="362"/>
    </location>
</feature>
<evidence type="ECO:0000256" key="6">
    <source>
        <dbReference type="ARBA" id="ARBA00022989"/>
    </source>
</evidence>
<dbReference type="GO" id="GO:0015179">
    <property type="term" value="F:L-amino acid transmembrane transporter activity"/>
    <property type="evidence" value="ECO:0007669"/>
    <property type="project" value="TreeGrafter"/>
</dbReference>
<protein>
    <recommendedName>
        <fullName evidence="9">Amino acid transporter transmembrane domain-containing protein</fullName>
    </recommendedName>
</protein>
<feature type="domain" description="Amino acid transporter transmembrane" evidence="9">
    <location>
        <begin position="68"/>
        <end position="493"/>
    </location>
</feature>